<evidence type="ECO:0000313" key="2">
    <source>
        <dbReference type="Proteomes" id="UP000502894"/>
    </source>
</evidence>
<dbReference type="EMBL" id="AP022839">
    <property type="protein sequence ID" value="BCA93810.1"/>
    <property type="molecule type" value="Genomic_DNA"/>
</dbReference>
<evidence type="ECO:0000313" key="1">
    <source>
        <dbReference type="EMBL" id="BCA93810.1"/>
    </source>
</evidence>
<accession>A0A6F8T0X8</accession>
<dbReference type="AlphaFoldDB" id="A0A6F8T0X8"/>
<proteinExistence type="predicted"/>
<dbReference type="KEGG" id="lant:TUM19329_01710"/>
<name>A0A6F8T0X8_9GAMM</name>
<sequence length="67" mass="7873">MEINKYTNLFNLVQCLNITVESLSKAIQLAERLPSERYNAGMFLFKMCLMVHEHCIKRIEIERGEVI</sequence>
<dbReference type="Proteomes" id="UP000502894">
    <property type="component" value="Chromosome"/>
</dbReference>
<reference evidence="1" key="1">
    <citation type="journal article" date="2020" name="Microbiol. Resour. Announc.">
        <title>Complete Genome Sequence of Novel Psychrotolerant Legionella Strain TUM19329, Isolated from Antarctic Lake Sediment.</title>
        <authorList>
            <person name="Shimada S."/>
            <person name="Nakai R."/>
            <person name="Aoki K."/>
            <person name="Shimoeda N."/>
            <person name="Ohno G."/>
            <person name="Miyazaki Y."/>
            <person name="Kudoh S."/>
            <person name="Imura S."/>
            <person name="Watanabe K."/>
            <person name="Ishii Y."/>
            <person name="Tateda K."/>
        </authorList>
    </citation>
    <scope>NUCLEOTIDE SEQUENCE [LARGE SCALE GENOMIC DNA]</scope>
    <source>
        <strain evidence="1">TUM19329</strain>
    </source>
</reference>
<keyword evidence="2" id="KW-1185">Reference proteome</keyword>
<organism evidence="1 2">
    <name type="scientific">Legionella antarctica</name>
    <dbReference type="NCBI Taxonomy" id="2708020"/>
    <lineage>
        <taxon>Bacteria</taxon>
        <taxon>Pseudomonadati</taxon>
        <taxon>Pseudomonadota</taxon>
        <taxon>Gammaproteobacteria</taxon>
        <taxon>Legionellales</taxon>
        <taxon>Legionellaceae</taxon>
        <taxon>Legionella</taxon>
    </lineage>
</organism>
<protein>
    <submittedName>
        <fullName evidence="1">Uncharacterized protein</fullName>
    </submittedName>
</protein>
<dbReference type="RefSeq" id="WP_173235656.1">
    <property type="nucleotide sequence ID" value="NZ_AP022839.1"/>
</dbReference>
<gene>
    <name evidence="1" type="ORF">TUM19329_01710</name>
</gene>